<dbReference type="Proteomes" id="UP000176814">
    <property type="component" value="Unassembled WGS sequence"/>
</dbReference>
<dbReference type="Gene3D" id="1.10.287.310">
    <property type="match status" value="1"/>
</dbReference>
<comment type="similarity">
    <text evidence="1 5">Belongs to the universal ribosomal protein uL29 family.</text>
</comment>
<reference evidence="7 8" key="1">
    <citation type="journal article" date="2016" name="Nat. Commun.">
        <title>Thousands of microbial genomes shed light on interconnected biogeochemical processes in an aquifer system.</title>
        <authorList>
            <person name="Anantharaman K."/>
            <person name="Brown C.T."/>
            <person name="Hug L.A."/>
            <person name="Sharon I."/>
            <person name="Castelle C.J."/>
            <person name="Probst A.J."/>
            <person name="Thomas B.C."/>
            <person name="Singh A."/>
            <person name="Wilkins M.J."/>
            <person name="Karaoz U."/>
            <person name="Brodie E.L."/>
            <person name="Williams K.H."/>
            <person name="Hubbard S.S."/>
            <person name="Banfield J.F."/>
        </authorList>
    </citation>
    <scope>NUCLEOTIDE SEQUENCE [LARGE SCALE GENOMIC DNA]</scope>
</reference>
<gene>
    <name evidence="5" type="primary">rpmC</name>
    <name evidence="7" type="ORF">A2911_00565</name>
</gene>
<protein>
    <recommendedName>
        <fullName evidence="4 5">Large ribosomal subunit protein uL29</fullName>
    </recommendedName>
</protein>
<evidence type="ECO:0000256" key="1">
    <source>
        <dbReference type="ARBA" id="ARBA00009254"/>
    </source>
</evidence>
<comment type="caution">
    <text evidence="7">The sequence shown here is derived from an EMBL/GenBank/DDBJ whole genome shotgun (WGS) entry which is preliminary data.</text>
</comment>
<accession>A0A1F6X8T3</accession>
<dbReference type="GO" id="GO:1990904">
    <property type="term" value="C:ribonucleoprotein complex"/>
    <property type="evidence" value="ECO:0007669"/>
    <property type="project" value="UniProtKB-KW"/>
</dbReference>
<dbReference type="GO" id="GO:0003735">
    <property type="term" value="F:structural constituent of ribosome"/>
    <property type="evidence" value="ECO:0007669"/>
    <property type="project" value="InterPro"/>
</dbReference>
<keyword evidence="2 5" id="KW-0689">Ribosomal protein</keyword>
<evidence type="ECO:0000256" key="2">
    <source>
        <dbReference type="ARBA" id="ARBA00022980"/>
    </source>
</evidence>
<name>A0A1F6X8T3_9BACT</name>
<keyword evidence="6" id="KW-0175">Coiled coil</keyword>
<evidence type="ECO:0000313" key="8">
    <source>
        <dbReference type="Proteomes" id="UP000176814"/>
    </source>
</evidence>
<dbReference type="InterPro" id="IPR001854">
    <property type="entry name" value="Ribosomal_uL29"/>
</dbReference>
<dbReference type="HAMAP" id="MF_00374">
    <property type="entry name" value="Ribosomal_uL29"/>
    <property type="match status" value="1"/>
</dbReference>
<evidence type="ECO:0000256" key="6">
    <source>
        <dbReference type="SAM" id="Coils"/>
    </source>
</evidence>
<evidence type="ECO:0000256" key="3">
    <source>
        <dbReference type="ARBA" id="ARBA00023274"/>
    </source>
</evidence>
<dbReference type="EMBL" id="MFUW01000011">
    <property type="protein sequence ID" value="OGI90445.1"/>
    <property type="molecule type" value="Genomic_DNA"/>
</dbReference>
<dbReference type="GO" id="GO:0006412">
    <property type="term" value="P:translation"/>
    <property type="evidence" value="ECO:0007669"/>
    <property type="project" value="UniProtKB-UniRule"/>
</dbReference>
<dbReference type="AlphaFoldDB" id="A0A1F6X8T3"/>
<sequence length="66" mass="7487">MKKTANLKETNIDELSKKLDGLEESLRALRFKAEGAKSKNVKEAMTTRKEIARVLTAINQQKQNAR</sequence>
<feature type="coiled-coil region" evidence="6">
    <location>
        <begin position="5"/>
        <end position="39"/>
    </location>
</feature>
<evidence type="ECO:0000256" key="4">
    <source>
        <dbReference type="ARBA" id="ARBA00035204"/>
    </source>
</evidence>
<dbReference type="NCBIfam" id="TIGR00012">
    <property type="entry name" value="L29"/>
    <property type="match status" value="1"/>
</dbReference>
<evidence type="ECO:0000256" key="5">
    <source>
        <dbReference type="HAMAP-Rule" id="MF_00374"/>
    </source>
</evidence>
<dbReference type="SUPFAM" id="SSF46561">
    <property type="entry name" value="Ribosomal protein L29 (L29p)"/>
    <property type="match status" value="1"/>
</dbReference>
<evidence type="ECO:0000313" key="7">
    <source>
        <dbReference type="EMBL" id="OGI90445.1"/>
    </source>
</evidence>
<dbReference type="InterPro" id="IPR036049">
    <property type="entry name" value="Ribosomal_uL29_sf"/>
</dbReference>
<organism evidence="7 8">
    <name type="scientific">Candidatus Nomurabacteria bacterium RIFCSPLOWO2_01_FULL_40_15</name>
    <dbReference type="NCBI Taxonomy" id="1801772"/>
    <lineage>
        <taxon>Bacteria</taxon>
        <taxon>Candidatus Nomuraibacteriota</taxon>
    </lineage>
</organism>
<keyword evidence="3 5" id="KW-0687">Ribonucleoprotein</keyword>
<dbReference type="GO" id="GO:0005840">
    <property type="term" value="C:ribosome"/>
    <property type="evidence" value="ECO:0007669"/>
    <property type="project" value="UniProtKB-KW"/>
</dbReference>
<dbReference type="Pfam" id="PF00831">
    <property type="entry name" value="Ribosomal_L29"/>
    <property type="match status" value="1"/>
</dbReference>
<proteinExistence type="inferred from homology"/>